<dbReference type="GO" id="GO:0000272">
    <property type="term" value="P:polysaccharide catabolic process"/>
    <property type="evidence" value="ECO:0007669"/>
    <property type="project" value="InterPro"/>
</dbReference>
<dbReference type="EMBL" id="SJPS01000004">
    <property type="protein sequence ID" value="TWU26086.1"/>
    <property type="molecule type" value="Genomic_DNA"/>
</dbReference>
<reference evidence="3 4" key="1">
    <citation type="submission" date="2019-02" db="EMBL/GenBank/DDBJ databases">
        <title>Deep-cultivation of Planctomycetes and their phenomic and genomic characterization uncovers novel biology.</title>
        <authorList>
            <person name="Wiegand S."/>
            <person name="Jogler M."/>
            <person name="Boedeker C."/>
            <person name="Pinto D."/>
            <person name="Vollmers J."/>
            <person name="Rivas-Marin E."/>
            <person name="Kohn T."/>
            <person name="Peeters S.H."/>
            <person name="Heuer A."/>
            <person name="Rast P."/>
            <person name="Oberbeckmann S."/>
            <person name="Bunk B."/>
            <person name="Jeske O."/>
            <person name="Meyerdierks A."/>
            <person name="Storesund J.E."/>
            <person name="Kallscheuer N."/>
            <person name="Luecker S."/>
            <person name="Lage O.M."/>
            <person name="Pohl T."/>
            <person name="Merkel B.J."/>
            <person name="Hornburger P."/>
            <person name="Mueller R.-W."/>
            <person name="Bruemmer F."/>
            <person name="Labrenz M."/>
            <person name="Spormann A.M."/>
            <person name="Op Den Camp H."/>
            <person name="Overmann J."/>
            <person name="Amann R."/>
            <person name="Jetten M.S.M."/>
            <person name="Mascher T."/>
            <person name="Medema M.H."/>
            <person name="Devos D.P."/>
            <person name="Kaster A.-K."/>
            <person name="Ovreas L."/>
            <person name="Rohde M."/>
            <person name="Galperin M.Y."/>
            <person name="Jogler C."/>
        </authorList>
    </citation>
    <scope>NUCLEOTIDE SEQUENCE [LARGE SCALE GENOMIC DNA]</scope>
    <source>
        <strain evidence="3 4">Pla144</strain>
    </source>
</reference>
<keyword evidence="4" id="KW-1185">Reference proteome</keyword>
<dbReference type="RefSeq" id="WP_146451633.1">
    <property type="nucleotide sequence ID" value="NZ_SJPS01000004.1"/>
</dbReference>
<dbReference type="InterPro" id="IPR013424">
    <property type="entry name" value="Ice-binding_C"/>
</dbReference>
<feature type="compositionally biased region" description="Polar residues" evidence="1">
    <location>
        <begin position="728"/>
        <end position="737"/>
    </location>
</feature>
<dbReference type="OrthoDB" id="227994at2"/>
<feature type="region of interest" description="Disordered" evidence="1">
    <location>
        <begin position="728"/>
        <end position="756"/>
    </location>
</feature>
<gene>
    <name evidence="3" type="ORF">Pla144_33030</name>
</gene>
<dbReference type="NCBIfam" id="TIGR02595">
    <property type="entry name" value="PEP_CTERM"/>
    <property type="match status" value="1"/>
</dbReference>
<evidence type="ECO:0000313" key="4">
    <source>
        <dbReference type="Proteomes" id="UP000318437"/>
    </source>
</evidence>
<evidence type="ECO:0000256" key="1">
    <source>
        <dbReference type="SAM" id="MobiDB-lite"/>
    </source>
</evidence>
<comment type="caution">
    <text evidence="3">The sequence shown here is derived from an EMBL/GenBank/DDBJ whole genome shotgun (WGS) entry which is preliminary data.</text>
</comment>
<feature type="compositionally biased region" description="Gly residues" evidence="1">
    <location>
        <begin position="746"/>
        <end position="756"/>
    </location>
</feature>
<dbReference type="SUPFAM" id="SSF63446">
    <property type="entry name" value="Type I dockerin domain"/>
    <property type="match status" value="1"/>
</dbReference>
<feature type="chain" id="PRO_5023088889" evidence="2">
    <location>
        <begin position="25"/>
        <end position="1353"/>
    </location>
</feature>
<dbReference type="PROSITE" id="PS00018">
    <property type="entry name" value="EF_HAND_1"/>
    <property type="match status" value="2"/>
</dbReference>
<dbReference type="InterPro" id="IPR036439">
    <property type="entry name" value="Dockerin_dom_sf"/>
</dbReference>
<keyword evidence="2" id="KW-0732">Signal</keyword>
<proteinExistence type="predicted"/>
<organism evidence="3 4">
    <name type="scientific">Bythopirellula polymerisocia</name>
    <dbReference type="NCBI Taxonomy" id="2528003"/>
    <lineage>
        <taxon>Bacteria</taxon>
        <taxon>Pseudomonadati</taxon>
        <taxon>Planctomycetota</taxon>
        <taxon>Planctomycetia</taxon>
        <taxon>Pirellulales</taxon>
        <taxon>Lacipirellulaceae</taxon>
        <taxon>Bythopirellula</taxon>
    </lineage>
</organism>
<protein>
    <submittedName>
        <fullName evidence="3">PEP-CTERM motif protein</fullName>
    </submittedName>
</protein>
<evidence type="ECO:0000313" key="3">
    <source>
        <dbReference type="EMBL" id="TWU26086.1"/>
    </source>
</evidence>
<name>A0A5C6CSM2_9BACT</name>
<sequence precursor="true">MITRINSLLFVSVVGAFLVQSAHATRITFDNAAGGNNEDIPLNYGSNIAGNSTGFVTTDGSGATPKIGLTWLGNVPDEWEYHTATTWTHESPVHVAQIDQNRFEGKDGVSEILFKPIDGRSVVINSFLLSGANNQGGTAEWTWEVVGTAFSNTVNVPNDGNTGTINVGFTGTPGSAYTLRFTRTPSEIDSGFGTALDDLSFSETLQAGAPVFKLTVDRSTGGITLTNIGSSAVNIKGYSITSEAGSMNQTGWKSISGNYDVNGNKSVDINDDWTKLPQAGTNSDLSEYEFGGNGGTIAASASVVLNQASPNPKGIAWLKSPFEDLKLDLVLANGNINQYSVEYVNGPTSGYAIGDLNFDGSVTALDWPIFNAGRGVDLLNKSLAAAYQQGDLDGDKDNDIVDFVLFKSLFIASQGAAAWAALEAIPEPTSGLLVITALVSCLGVRPGRREKSPSSHFQHQRRYFVKSQCIALIGALALLFTLAGPSRATILNFNMNAAGAIPASNSDINTTYGSNITAGNIIGATAGAEGFTPNIALTWAPTGGVTPGGPDIDILEFHSAASFSGAGFNVPVLQFDLDLSQHSELPADPTIDFTVSGGKALKLNSFKIGNATDQGEPAYSWTINLIRLSDMSTVATQTTGLLSAGSMETVTFNYTGNNNESYRLHFDDGGANTVRSAIDDLNFAEVTGGVTPQLKLIVNTTTGNVSLENTSGQNFDIDSYEITSSTNSLNPSGWSSLQDKDFEGNGAPGTGNGWEEAGGIGAHQLIESYGFGSSVFANGMTPISLGNAFDTSKPANVSFGYHVTGTGGFLTGAAVEFISPVVDADFDNDGDVDGKDFLIWQRGFGLTGSATNSQGDADGDMDVDGQDLAAWKGTYGNSSLAAASAAVPEPNTAGLLVFGLIAASLSFRRKRTSSEEPTMMGNSFMLLPLACLAMTICSTELALAAKTTDRLYKFGDGATSNTLDSVSQSSSDQQNLSVGFGGTSPTYVNVSSTGLNRPGAATGDLGAQFNGINNVLSGTPLNRPDETGGPDFVGIGPLLFPFPYNYDNITARGLQMWVRPDASALGTHRQGIVFDTQAAGGVSITADGKWTQSNDSRVTDGLIGATVPVVGNQWYHVMHHVYRSVDPGAPQTLPGGSVLDAGFTSVVYVNGMAVSANNGNPTPGELDNGMRVGVLAVGAEEISGDGFTPVFDNYFKGVVDNLEMYVYGDNSSLAGPPAGQNYGTFNLLADNIWIADQIALIPNGGILRAGDINRDGFVNQGDVTPFVAGWMKEKRFQGALNEINVGDWQTWGWGDINLDGIVNLKDAIILDQQLQSGGLAGLDFNLLGTSVPEPGAFVLAFMGVTALMLRRAR</sequence>
<dbReference type="InterPro" id="IPR018247">
    <property type="entry name" value="EF_Hand_1_Ca_BS"/>
</dbReference>
<dbReference type="Gene3D" id="1.10.1330.10">
    <property type="entry name" value="Dockerin domain"/>
    <property type="match status" value="1"/>
</dbReference>
<evidence type="ECO:0000256" key="2">
    <source>
        <dbReference type="SAM" id="SignalP"/>
    </source>
</evidence>
<dbReference type="Proteomes" id="UP000318437">
    <property type="component" value="Unassembled WGS sequence"/>
</dbReference>
<feature type="signal peptide" evidence="2">
    <location>
        <begin position="1"/>
        <end position="24"/>
    </location>
</feature>
<accession>A0A5C6CSM2</accession>